<keyword evidence="6 7" id="KW-0472">Membrane</keyword>
<feature type="transmembrane region" description="Helical" evidence="7">
    <location>
        <begin position="144"/>
        <end position="164"/>
    </location>
</feature>
<evidence type="ECO:0000256" key="7">
    <source>
        <dbReference type="SAM" id="Phobius"/>
    </source>
</evidence>
<evidence type="ECO:0000256" key="3">
    <source>
        <dbReference type="ARBA" id="ARBA00022475"/>
    </source>
</evidence>
<protein>
    <submittedName>
        <fullName evidence="9">ABC transport system permease protein</fullName>
    </submittedName>
</protein>
<feature type="domain" description="ABC3 transporter permease C-terminal" evidence="8">
    <location>
        <begin position="151"/>
        <end position="275"/>
    </location>
</feature>
<name>A0ABV2M2R8_9FIRM</name>
<accession>A0ABV2M2R8</accession>
<dbReference type="PANTHER" id="PTHR30489:SF0">
    <property type="entry name" value="LIPOPROTEIN-RELEASING SYSTEM TRANSMEMBRANE PROTEIN LOLE"/>
    <property type="match status" value="1"/>
</dbReference>
<feature type="transmembrane region" description="Helical" evidence="7">
    <location>
        <begin position="692"/>
        <end position="712"/>
    </location>
</feature>
<dbReference type="InterPro" id="IPR051447">
    <property type="entry name" value="Lipoprotein-release_system"/>
</dbReference>
<comment type="caution">
    <text evidence="9">The sequence shown here is derived from an EMBL/GenBank/DDBJ whole genome shotgun (WGS) entry which is preliminary data.</text>
</comment>
<dbReference type="RefSeq" id="WP_257464756.1">
    <property type="nucleotide sequence ID" value="NZ_JANJZT010000014.1"/>
</dbReference>
<reference evidence="9 10" key="1">
    <citation type="submission" date="2024-06" db="EMBL/GenBank/DDBJ databases">
        <title>Genomic Encyclopedia of Type Strains, Phase IV (KMG-IV): sequencing the most valuable type-strain genomes for metagenomic binning, comparative biology and taxonomic classification.</title>
        <authorList>
            <person name="Goeker M."/>
        </authorList>
    </citation>
    <scope>NUCLEOTIDE SEQUENCE [LARGE SCALE GENOMIC DNA]</scope>
    <source>
        <strain evidence="9 10">DSM 29492</strain>
    </source>
</reference>
<sequence length="732" mass="82205">MWKDFSAGFIKKNKASSISIVTAAFISALFLSLICSLFYNFWIYEIEQITIDEGSWQGRISGIDESDLSIIKNFSNVEKAEINNTLSTEKTIVADVWFQNIRTVYKDMPLITEKLNLDSTAASYHELLLSRYMVHNPQDNSPPLLMAFFIALLLVVSVSLILIIHNSFAVSMYARLHQFGILSSIGATPGQIFTCLLQEAAMLCILPILTGSLLGIAGSALTIKIINFFAQEIAGRHNAVFQYHPVVFMATIFVSVLTVFISACLPAKKLIKLTPLQALQGTDELHLKKKKHSCLLCRIFGIEGELAANALKAQSKALRTSHLSLTLSFLSFTIMLCFFTLADISTNYTYFERYQDAWDIMVTLKNTDISEFRQGEELRNLPNVRNSLVYQKAIAECSIPETEISDELIHLGGPEAVTDNSINTEKCSYSVKAPIIIIDDKSFEEYCRQLNIVPRLDGSIVLNRIWDSLNSNFRYKKYIPFVKNRQRTITLQNIENTELSADIPVLAYTQDPVTLREEYEDYTLVQFIPLSLWKQVSGVLGHAEPETYIRILGAEEAALSELNELQNEILQTLSPKDNISIENRIQEKISDATMKKGMILIFGALCVLLAAIGLANIFSNTLGFLRQRKREFIRYASIGMSPKSMKKMFAIEVLVIAGRPLAITAPLTIITVGFMITASYLDPMEFLKKAPFIPVLIFFLFVFALVGLAYYIGGSKLLKSDLIDILRNDTMI</sequence>
<proteinExistence type="inferred from homology"/>
<dbReference type="EMBL" id="JBEPMJ010000014">
    <property type="protein sequence ID" value="MET3750759.1"/>
    <property type="molecule type" value="Genomic_DNA"/>
</dbReference>
<dbReference type="InterPro" id="IPR003838">
    <property type="entry name" value="ABC3_permease_C"/>
</dbReference>
<keyword evidence="5 7" id="KW-1133">Transmembrane helix</keyword>
<dbReference type="Proteomes" id="UP001549106">
    <property type="component" value="Unassembled WGS sequence"/>
</dbReference>
<comment type="subcellular location">
    <subcellularLocation>
        <location evidence="1">Cell membrane</location>
        <topology evidence="1">Multi-pass membrane protein</topology>
    </subcellularLocation>
</comment>
<evidence type="ECO:0000313" key="10">
    <source>
        <dbReference type="Proteomes" id="UP001549106"/>
    </source>
</evidence>
<evidence type="ECO:0000256" key="6">
    <source>
        <dbReference type="ARBA" id="ARBA00023136"/>
    </source>
</evidence>
<comment type="similarity">
    <text evidence="2">Belongs to the ABC-4 integral membrane protein family. LolC/E subfamily.</text>
</comment>
<feature type="transmembrane region" description="Helical" evidence="7">
    <location>
        <begin position="20"/>
        <end position="42"/>
    </location>
</feature>
<feature type="transmembrane region" description="Helical" evidence="7">
    <location>
        <begin position="176"/>
        <end position="197"/>
    </location>
</feature>
<organism evidence="9 10">
    <name type="scientific">Blautia caecimuris</name>
    <dbReference type="NCBI Taxonomy" id="1796615"/>
    <lineage>
        <taxon>Bacteria</taxon>
        <taxon>Bacillati</taxon>
        <taxon>Bacillota</taxon>
        <taxon>Clostridia</taxon>
        <taxon>Lachnospirales</taxon>
        <taxon>Lachnospiraceae</taxon>
        <taxon>Blautia</taxon>
    </lineage>
</organism>
<feature type="transmembrane region" description="Helical" evidence="7">
    <location>
        <begin position="204"/>
        <end position="226"/>
    </location>
</feature>
<evidence type="ECO:0000256" key="4">
    <source>
        <dbReference type="ARBA" id="ARBA00022692"/>
    </source>
</evidence>
<evidence type="ECO:0000256" key="5">
    <source>
        <dbReference type="ARBA" id="ARBA00022989"/>
    </source>
</evidence>
<keyword evidence="4 7" id="KW-0812">Transmembrane</keyword>
<feature type="transmembrane region" description="Helical" evidence="7">
    <location>
        <begin position="598"/>
        <end position="625"/>
    </location>
</feature>
<feature type="transmembrane region" description="Helical" evidence="7">
    <location>
        <begin position="322"/>
        <end position="342"/>
    </location>
</feature>
<evidence type="ECO:0000313" key="9">
    <source>
        <dbReference type="EMBL" id="MET3750759.1"/>
    </source>
</evidence>
<dbReference type="Pfam" id="PF02687">
    <property type="entry name" value="FtsX"/>
    <property type="match status" value="2"/>
</dbReference>
<gene>
    <name evidence="9" type="ORF">ABID24_002012</name>
</gene>
<evidence type="ECO:0000259" key="8">
    <source>
        <dbReference type="Pfam" id="PF02687"/>
    </source>
</evidence>
<feature type="domain" description="ABC3 transporter permease C-terminal" evidence="8">
    <location>
        <begin position="606"/>
        <end position="720"/>
    </location>
</feature>
<feature type="transmembrane region" description="Helical" evidence="7">
    <location>
        <begin position="649"/>
        <end position="680"/>
    </location>
</feature>
<dbReference type="PANTHER" id="PTHR30489">
    <property type="entry name" value="LIPOPROTEIN-RELEASING SYSTEM TRANSMEMBRANE PROTEIN LOLE"/>
    <property type="match status" value="1"/>
</dbReference>
<evidence type="ECO:0000256" key="1">
    <source>
        <dbReference type="ARBA" id="ARBA00004651"/>
    </source>
</evidence>
<keyword evidence="3" id="KW-1003">Cell membrane</keyword>
<keyword evidence="10" id="KW-1185">Reference proteome</keyword>
<feature type="transmembrane region" description="Helical" evidence="7">
    <location>
        <begin position="246"/>
        <end position="267"/>
    </location>
</feature>
<evidence type="ECO:0000256" key="2">
    <source>
        <dbReference type="ARBA" id="ARBA00005236"/>
    </source>
</evidence>